<sequence length="134" mass="14593">MEVNAKHFYDQWETSLFRATRAAERERGAQRRPPPHEFSRRRLLFTIAITGIAVLLDLNTGYFGKIDGGVERFHGGEEVGDDGFVGGGNDFVPDGDAVDFGGGVERRMLLATQDTAAESLETAGMSELATVTVT</sequence>
<gene>
    <name evidence="1" type="ORF">TEA_025100</name>
</gene>
<proteinExistence type="predicted"/>
<reference evidence="1 2" key="1">
    <citation type="journal article" date="2018" name="Proc. Natl. Acad. Sci. U.S.A.">
        <title>Draft genome sequence of Camellia sinensis var. sinensis provides insights into the evolution of the tea genome and tea quality.</title>
        <authorList>
            <person name="Wei C."/>
            <person name="Yang H."/>
            <person name="Wang S."/>
            <person name="Zhao J."/>
            <person name="Liu C."/>
            <person name="Gao L."/>
            <person name="Xia E."/>
            <person name="Lu Y."/>
            <person name="Tai Y."/>
            <person name="She G."/>
            <person name="Sun J."/>
            <person name="Cao H."/>
            <person name="Tong W."/>
            <person name="Gao Q."/>
            <person name="Li Y."/>
            <person name="Deng W."/>
            <person name="Jiang X."/>
            <person name="Wang W."/>
            <person name="Chen Q."/>
            <person name="Zhang S."/>
            <person name="Li H."/>
            <person name="Wu J."/>
            <person name="Wang P."/>
            <person name="Li P."/>
            <person name="Shi C."/>
            <person name="Zheng F."/>
            <person name="Jian J."/>
            <person name="Huang B."/>
            <person name="Shan D."/>
            <person name="Shi M."/>
            <person name="Fang C."/>
            <person name="Yue Y."/>
            <person name="Li F."/>
            <person name="Li D."/>
            <person name="Wei S."/>
            <person name="Han B."/>
            <person name="Jiang C."/>
            <person name="Yin Y."/>
            <person name="Xia T."/>
            <person name="Zhang Z."/>
            <person name="Bennetzen J.L."/>
            <person name="Zhao S."/>
            <person name="Wan X."/>
        </authorList>
    </citation>
    <scope>NUCLEOTIDE SEQUENCE [LARGE SCALE GENOMIC DNA]</scope>
    <source>
        <strain evidence="2">cv. Shuchazao</strain>
        <tissue evidence="1">Leaf</tissue>
    </source>
</reference>
<name>A0A4S4EF05_CAMSN</name>
<evidence type="ECO:0000313" key="1">
    <source>
        <dbReference type="EMBL" id="THG14969.1"/>
    </source>
</evidence>
<keyword evidence="2" id="KW-1185">Reference proteome</keyword>
<dbReference type="Proteomes" id="UP000306102">
    <property type="component" value="Unassembled WGS sequence"/>
</dbReference>
<accession>A0A4S4EF05</accession>
<protein>
    <submittedName>
        <fullName evidence="1">Uncharacterized protein</fullName>
    </submittedName>
</protein>
<dbReference type="AlphaFoldDB" id="A0A4S4EF05"/>
<evidence type="ECO:0000313" key="2">
    <source>
        <dbReference type="Proteomes" id="UP000306102"/>
    </source>
</evidence>
<dbReference type="EMBL" id="SDRB02005001">
    <property type="protein sequence ID" value="THG14969.1"/>
    <property type="molecule type" value="Genomic_DNA"/>
</dbReference>
<comment type="caution">
    <text evidence="1">The sequence shown here is derived from an EMBL/GenBank/DDBJ whole genome shotgun (WGS) entry which is preliminary data.</text>
</comment>
<organism evidence="1 2">
    <name type="scientific">Camellia sinensis var. sinensis</name>
    <name type="common">China tea</name>
    <dbReference type="NCBI Taxonomy" id="542762"/>
    <lineage>
        <taxon>Eukaryota</taxon>
        <taxon>Viridiplantae</taxon>
        <taxon>Streptophyta</taxon>
        <taxon>Embryophyta</taxon>
        <taxon>Tracheophyta</taxon>
        <taxon>Spermatophyta</taxon>
        <taxon>Magnoliopsida</taxon>
        <taxon>eudicotyledons</taxon>
        <taxon>Gunneridae</taxon>
        <taxon>Pentapetalae</taxon>
        <taxon>asterids</taxon>
        <taxon>Ericales</taxon>
        <taxon>Theaceae</taxon>
        <taxon>Camellia</taxon>
    </lineage>
</organism>